<feature type="compositionally biased region" description="Basic and acidic residues" evidence="1">
    <location>
        <begin position="240"/>
        <end position="254"/>
    </location>
</feature>
<feature type="compositionally biased region" description="Basic and acidic residues" evidence="1">
    <location>
        <begin position="143"/>
        <end position="156"/>
    </location>
</feature>
<dbReference type="SMART" id="SM01017">
    <property type="entry name" value="Arrestin_C"/>
    <property type="match status" value="1"/>
</dbReference>
<evidence type="ECO:0000313" key="4">
    <source>
        <dbReference type="Proteomes" id="UP000250043"/>
    </source>
</evidence>
<feature type="domain" description="Arrestin C-terminal-like" evidence="2">
    <location>
        <begin position="498"/>
        <end position="687"/>
    </location>
</feature>
<feature type="region of interest" description="Disordered" evidence="1">
    <location>
        <begin position="101"/>
        <end position="327"/>
    </location>
</feature>
<protein>
    <recommendedName>
        <fullName evidence="2">Arrestin C-terminal-like domain-containing protein</fullName>
    </recommendedName>
</protein>
<dbReference type="EMBL" id="KV722401">
    <property type="protein sequence ID" value="OCH90613.1"/>
    <property type="molecule type" value="Genomic_DNA"/>
</dbReference>
<dbReference type="Proteomes" id="UP000250043">
    <property type="component" value="Unassembled WGS sequence"/>
</dbReference>
<name>A0A8E2DNN6_9APHY</name>
<dbReference type="GO" id="GO:0070086">
    <property type="term" value="P:ubiquitin-dependent endocytosis"/>
    <property type="evidence" value="ECO:0007669"/>
    <property type="project" value="TreeGrafter"/>
</dbReference>
<sequence length="811" mass="90003">MPNSKHYHKNTLQIRLTEPVVFLRAGDATGRARHMQPDAPPGLVRGLLTLHLVKPTRISSIEIELVGKTSTAWPEGVGARRIEITEEHEIYSQSYVYFRAGSTPSNTSRRTVSVGPGVSLDHDPDDEDHSDHSSELHGGADGARGEREQSRGRDRAPFSTRRGRRHLSVDQTNYQRNFVAHRENNNQVPSPPYSPGLSSESTPQYPLSPTASFSHRMRTLQESPQHSSEDLDHVSSVGPDTEHSSLSDFRDRSQSRPRLTESTYPNFRGHHDHAFTLSARPSLDEEPEFLPGSSTGSTGTERARDPSRSSDRAERGASTSASAEDLRGRKHKRFSLASVSNALLDAVKDRVRSRSPMLERRGDVTPPRGRDRDRSVASARGRTLEANDKALHHKELSALGRVGEALGLDVEESKEFGDGWKEFRKGVYTYPISFSIPANSPPSMQCEYGSVIWRLKAYAHRPGTFTTKLSAMQEITVVACPSEEDTEETESIIVERQWDTQMQYLITISGRSFVVGGTIPISITFMPWTKMKIYRVSVVIEEKVDYYTQFKRVARSDPIIKVPLLSLKSSHKDGPPILPLSIDDPDAFRKSPFIEIVGPDDDLGEYASTLMGPGPWVIRQELQLPKANGPLHFTNKNRRSNIFVSHVLKIVFRVERGDDSAIDPQTGKRKLFDIVVQTPVHLLSYLCQPEFTALPPYSGALQDIAVPLPSQPPHPLTMPQLNGDLLPSHSPATPRRIDRLHSGLSADSLSPDHSPGVMTPVHAGTDTILERTVQFERLIAGQETESGEAPPAYEEIMHGGVHTSSMHTGLI</sequence>
<keyword evidence="4" id="KW-1185">Reference proteome</keyword>
<organism evidence="3 4">
    <name type="scientific">Obba rivulosa</name>
    <dbReference type="NCBI Taxonomy" id="1052685"/>
    <lineage>
        <taxon>Eukaryota</taxon>
        <taxon>Fungi</taxon>
        <taxon>Dikarya</taxon>
        <taxon>Basidiomycota</taxon>
        <taxon>Agaricomycotina</taxon>
        <taxon>Agaricomycetes</taxon>
        <taxon>Polyporales</taxon>
        <taxon>Gelatoporiaceae</taxon>
        <taxon>Obba</taxon>
    </lineage>
</organism>
<dbReference type="Pfam" id="PF00339">
    <property type="entry name" value="Arrestin_N"/>
    <property type="match status" value="1"/>
</dbReference>
<dbReference type="InterPro" id="IPR011022">
    <property type="entry name" value="Arrestin_C-like"/>
</dbReference>
<evidence type="ECO:0000256" key="1">
    <source>
        <dbReference type="SAM" id="MobiDB-lite"/>
    </source>
</evidence>
<evidence type="ECO:0000259" key="2">
    <source>
        <dbReference type="SMART" id="SM01017"/>
    </source>
</evidence>
<feature type="compositionally biased region" description="Basic and acidic residues" evidence="1">
    <location>
        <begin position="354"/>
        <end position="375"/>
    </location>
</feature>
<dbReference type="Gene3D" id="2.60.40.640">
    <property type="match status" value="2"/>
</dbReference>
<feature type="compositionally biased region" description="Polar residues" evidence="1">
    <location>
        <begin position="102"/>
        <end position="111"/>
    </location>
</feature>
<evidence type="ECO:0000313" key="3">
    <source>
        <dbReference type="EMBL" id="OCH90613.1"/>
    </source>
</evidence>
<reference evidence="3 4" key="1">
    <citation type="submission" date="2016-07" db="EMBL/GenBank/DDBJ databases">
        <title>Draft genome of the white-rot fungus Obba rivulosa 3A-2.</title>
        <authorList>
            <consortium name="DOE Joint Genome Institute"/>
            <person name="Miettinen O."/>
            <person name="Riley R."/>
            <person name="Acob R."/>
            <person name="Barry K."/>
            <person name="Cullen D."/>
            <person name="De Vries R."/>
            <person name="Hainaut M."/>
            <person name="Hatakka A."/>
            <person name="Henrissat B."/>
            <person name="Hilden K."/>
            <person name="Kuo R."/>
            <person name="Labutti K."/>
            <person name="Lipzen A."/>
            <person name="Makela M.R."/>
            <person name="Sandor L."/>
            <person name="Spatafora J.W."/>
            <person name="Grigoriev I.V."/>
            <person name="Hibbett D.S."/>
        </authorList>
    </citation>
    <scope>NUCLEOTIDE SEQUENCE [LARGE SCALE GENOMIC DNA]</scope>
    <source>
        <strain evidence="3 4">3A-2</strain>
    </source>
</reference>
<accession>A0A8E2DNN6</accession>
<dbReference type="PANTHER" id="PTHR11188">
    <property type="entry name" value="ARRESTIN DOMAIN CONTAINING PROTEIN"/>
    <property type="match status" value="1"/>
</dbReference>
<dbReference type="GO" id="GO:0005886">
    <property type="term" value="C:plasma membrane"/>
    <property type="evidence" value="ECO:0007669"/>
    <property type="project" value="TreeGrafter"/>
</dbReference>
<dbReference type="OrthoDB" id="2238745at2759"/>
<dbReference type="InterPro" id="IPR014752">
    <property type="entry name" value="Arrestin-like_C"/>
</dbReference>
<feature type="compositionally biased region" description="Polar residues" evidence="1">
    <location>
        <begin position="256"/>
        <end position="265"/>
    </location>
</feature>
<feature type="compositionally biased region" description="Basic and acidic residues" evidence="1">
    <location>
        <begin position="301"/>
        <end position="315"/>
    </location>
</feature>
<dbReference type="PANTHER" id="PTHR11188:SF17">
    <property type="entry name" value="FI21816P1"/>
    <property type="match status" value="1"/>
</dbReference>
<feature type="compositionally biased region" description="Polar residues" evidence="1">
    <location>
        <begin position="196"/>
        <end position="213"/>
    </location>
</feature>
<dbReference type="Pfam" id="PF02752">
    <property type="entry name" value="Arrestin_C"/>
    <property type="match status" value="1"/>
</dbReference>
<dbReference type="InterPro" id="IPR011021">
    <property type="entry name" value="Arrestin-like_N"/>
</dbReference>
<proteinExistence type="predicted"/>
<dbReference type="GO" id="GO:0031625">
    <property type="term" value="F:ubiquitin protein ligase binding"/>
    <property type="evidence" value="ECO:0007669"/>
    <property type="project" value="TreeGrafter"/>
</dbReference>
<dbReference type="InterPro" id="IPR050357">
    <property type="entry name" value="Arrestin_domain-protein"/>
</dbReference>
<dbReference type="GO" id="GO:0030674">
    <property type="term" value="F:protein-macromolecule adaptor activity"/>
    <property type="evidence" value="ECO:0007669"/>
    <property type="project" value="TreeGrafter"/>
</dbReference>
<dbReference type="GO" id="GO:0005829">
    <property type="term" value="C:cytosol"/>
    <property type="evidence" value="ECO:0007669"/>
    <property type="project" value="TreeGrafter"/>
</dbReference>
<gene>
    <name evidence="3" type="ORF">OBBRIDRAFT_819245</name>
</gene>
<feature type="region of interest" description="Disordered" evidence="1">
    <location>
        <begin position="354"/>
        <end position="386"/>
    </location>
</feature>
<dbReference type="AlphaFoldDB" id="A0A8E2DNN6"/>